<evidence type="ECO:0000313" key="2">
    <source>
        <dbReference type="EMBL" id="MBR0671546.1"/>
    </source>
</evidence>
<dbReference type="AlphaFoldDB" id="A0A9X9WWL7"/>
<dbReference type="Proteomes" id="UP001138751">
    <property type="component" value="Unassembled WGS sequence"/>
</dbReference>
<feature type="transmembrane region" description="Helical" evidence="1">
    <location>
        <begin position="84"/>
        <end position="107"/>
    </location>
</feature>
<keyword evidence="1" id="KW-1133">Transmembrane helix</keyword>
<reference evidence="2" key="2">
    <citation type="journal article" date="2021" name="Syst. Appl. Microbiol.">
        <title>Roseomonas hellenica sp. nov., isolated from roots of wild-growing Alkanna tinctoria.</title>
        <authorList>
            <person name="Rat A."/>
            <person name="Naranjo H.D."/>
            <person name="Lebbe L."/>
            <person name="Cnockaert M."/>
            <person name="Krigas N."/>
            <person name="Grigoriadou K."/>
            <person name="Maloupa E."/>
            <person name="Willems A."/>
        </authorList>
    </citation>
    <scope>NUCLEOTIDE SEQUENCE</scope>
    <source>
        <strain evidence="2">LMG 31231</strain>
    </source>
</reference>
<dbReference type="RefSeq" id="WP_211861916.1">
    <property type="nucleotide sequence ID" value="NZ_JAAEDM010000021.1"/>
</dbReference>
<keyword evidence="1" id="KW-0812">Transmembrane</keyword>
<protein>
    <submittedName>
        <fullName evidence="2">Uncharacterized protein</fullName>
    </submittedName>
</protein>
<gene>
    <name evidence="2" type="ORF">GXW76_10215</name>
</gene>
<evidence type="ECO:0000313" key="3">
    <source>
        <dbReference type="Proteomes" id="UP001138751"/>
    </source>
</evidence>
<accession>A0A9X9WWL7</accession>
<sequence>MYEDIGTMLRRLARTAVLVAALGGLLYGGLAAVAEQGYGRWLISLFLAAPMTALLAFVVFDALRRGVFPRRGGSAGRAEQPLAYWSNLVLYAACGLAFGAMAVWSGAELLAAAPERP</sequence>
<keyword evidence="1" id="KW-0472">Membrane</keyword>
<evidence type="ECO:0000256" key="1">
    <source>
        <dbReference type="SAM" id="Phobius"/>
    </source>
</evidence>
<reference evidence="2" key="1">
    <citation type="submission" date="2020-01" db="EMBL/GenBank/DDBJ databases">
        <authorList>
            <person name="Rat A."/>
        </authorList>
    </citation>
    <scope>NUCLEOTIDE SEQUENCE</scope>
    <source>
        <strain evidence="2">LMG 31231</strain>
    </source>
</reference>
<dbReference type="EMBL" id="JAAEDM010000021">
    <property type="protein sequence ID" value="MBR0671546.1"/>
    <property type="molecule type" value="Genomic_DNA"/>
</dbReference>
<name>A0A9X9WWL7_9PROT</name>
<organism evidence="2 3">
    <name type="scientific">Neoroseomonas soli</name>
    <dbReference type="NCBI Taxonomy" id="1081025"/>
    <lineage>
        <taxon>Bacteria</taxon>
        <taxon>Pseudomonadati</taxon>
        <taxon>Pseudomonadota</taxon>
        <taxon>Alphaproteobacteria</taxon>
        <taxon>Acetobacterales</taxon>
        <taxon>Acetobacteraceae</taxon>
        <taxon>Neoroseomonas</taxon>
    </lineage>
</organism>
<keyword evidence="3" id="KW-1185">Reference proteome</keyword>
<feature type="transmembrane region" description="Helical" evidence="1">
    <location>
        <begin position="41"/>
        <end position="63"/>
    </location>
</feature>
<comment type="caution">
    <text evidence="2">The sequence shown here is derived from an EMBL/GenBank/DDBJ whole genome shotgun (WGS) entry which is preliminary data.</text>
</comment>
<proteinExistence type="predicted"/>